<reference evidence="1 2" key="1">
    <citation type="submission" date="2019-12" db="EMBL/GenBank/DDBJ databases">
        <title>Comparative genomics gives insights into the taxonomy of the Azoarcus-Aromatoleum group and reveals separate origins of nif in the plant-associated Azoarcus and non-plant-associated Aromatoleum sub-groups.</title>
        <authorList>
            <person name="Lafos M."/>
            <person name="Maluk M."/>
            <person name="Batista M."/>
            <person name="Junghare M."/>
            <person name="Carmona M."/>
            <person name="Faoro H."/>
            <person name="Cruz L.M."/>
            <person name="Battistoni F."/>
            <person name="De Souza E."/>
            <person name="Pedrosa F."/>
            <person name="Chen W.-M."/>
            <person name="Poole P.S."/>
            <person name="Dixon R.A."/>
            <person name="James E.K."/>
        </authorList>
    </citation>
    <scope>NUCLEOTIDE SEQUENCE [LARGE SCALE GENOMIC DNA]</scope>
    <source>
        <strain evidence="1 2">Td21</strain>
    </source>
</reference>
<comment type="caution">
    <text evidence="1">The sequence shown here is derived from an EMBL/GenBank/DDBJ whole genome shotgun (WGS) entry which is preliminary data.</text>
</comment>
<name>A0ABX1Q2I8_9RHOO</name>
<dbReference type="SUPFAM" id="SSF54001">
    <property type="entry name" value="Cysteine proteinases"/>
    <property type="match status" value="1"/>
</dbReference>
<gene>
    <name evidence="1" type="ORF">GPA22_12630</name>
</gene>
<protein>
    <submittedName>
        <fullName evidence="1">Lipo-like protein</fullName>
    </submittedName>
</protein>
<evidence type="ECO:0000313" key="2">
    <source>
        <dbReference type="Proteomes" id="UP000623795"/>
    </source>
</evidence>
<dbReference type="InterPro" id="IPR024453">
    <property type="entry name" value="Peptidase_C92"/>
</dbReference>
<dbReference type="Gene3D" id="3.90.1720.10">
    <property type="entry name" value="endopeptidase domain like (from Nostoc punctiforme)"/>
    <property type="match status" value="1"/>
</dbReference>
<evidence type="ECO:0000313" key="1">
    <source>
        <dbReference type="EMBL" id="NMG44571.1"/>
    </source>
</evidence>
<organism evidence="1 2">
    <name type="scientific">Aromatoleum toluvorans</name>
    <dbReference type="NCBI Taxonomy" id="92002"/>
    <lineage>
        <taxon>Bacteria</taxon>
        <taxon>Pseudomonadati</taxon>
        <taxon>Pseudomonadota</taxon>
        <taxon>Betaproteobacteria</taxon>
        <taxon>Rhodocyclales</taxon>
        <taxon>Rhodocyclaceae</taxon>
        <taxon>Aromatoleum</taxon>
    </lineage>
</organism>
<dbReference type="Pfam" id="PF05708">
    <property type="entry name" value="Peptidase_C92"/>
    <property type="match status" value="1"/>
</dbReference>
<keyword evidence="2" id="KW-1185">Reference proteome</keyword>
<proteinExistence type="predicted"/>
<dbReference type="RefSeq" id="WP_169256430.1">
    <property type="nucleotide sequence ID" value="NZ_WTVN01000018.1"/>
</dbReference>
<dbReference type="Proteomes" id="UP000623795">
    <property type="component" value="Unassembled WGS sequence"/>
</dbReference>
<dbReference type="InterPro" id="IPR038765">
    <property type="entry name" value="Papain-like_cys_pep_sf"/>
</dbReference>
<dbReference type="EMBL" id="WTVN01000018">
    <property type="protein sequence ID" value="NMG44571.1"/>
    <property type="molecule type" value="Genomic_DNA"/>
</dbReference>
<sequence length="264" mass="29551">MGFLFDRMGRWLGRALTRPIHVHTLSQPTPAEELLVCLRPGDVLLVEGHSRVSTAIKYLTQSTWSHAALYVGDALSGRAPRGHCFVEADIVAGVRSVGVEEFAGLHTRICRPSGLMEEDCRRVVTYAIERIGHQYDLRNVFDLARYLLPTPPVPQRFRRRMLALGSGDPTRAICSTLIAQAFQSVRYPILPIVTRRASRDPACLGCVEELLHVRHHSLFAPRDFDVSPYFAVIKPALARDLDYRSLRWDDAPTGEKITNGLAQA</sequence>
<accession>A0ABX1Q2I8</accession>